<dbReference type="GO" id="GO:0006508">
    <property type="term" value="P:proteolysis"/>
    <property type="evidence" value="ECO:0007669"/>
    <property type="project" value="UniProtKB-KW"/>
</dbReference>
<evidence type="ECO:0000256" key="7">
    <source>
        <dbReference type="ARBA" id="ARBA00024195"/>
    </source>
</evidence>
<keyword evidence="6" id="KW-1015">Disulfide bond</keyword>
<dbReference type="InterPro" id="IPR043504">
    <property type="entry name" value="Peptidase_S1_PA_chymotrypsin"/>
</dbReference>
<evidence type="ECO:0000313" key="8">
    <source>
        <dbReference type="EMBL" id="CAD7232781.1"/>
    </source>
</evidence>
<evidence type="ECO:0000256" key="6">
    <source>
        <dbReference type="ARBA" id="ARBA00023157"/>
    </source>
</evidence>
<dbReference type="OrthoDB" id="6371288at2759"/>
<dbReference type="SUPFAM" id="SSF50494">
    <property type="entry name" value="Trypsin-like serine proteases"/>
    <property type="match status" value="1"/>
</dbReference>
<organism evidence="8">
    <name type="scientific">Cyprideis torosa</name>
    <dbReference type="NCBI Taxonomy" id="163714"/>
    <lineage>
        <taxon>Eukaryota</taxon>
        <taxon>Metazoa</taxon>
        <taxon>Ecdysozoa</taxon>
        <taxon>Arthropoda</taxon>
        <taxon>Crustacea</taxon>
        <taxon>Oligostraca</taxon>
        <taxon>Ostracoda</taxon>
        <taxon>Podocopa</taxon>
        <taxon>Podocopida</taxon>
        <taxon>Cytherocopina</taxon>
        <taxon>Cytheroidea</taxon>
        <taxon>Cytherideidae</taxon>
        <taxon>Cyprideis</taxon>
    </lineage>
</organism>
<evidence type="ECO:0000256" key="5">
    <source>
        <dbReference type="ARBA" id="ARBA00022825"/>
    </source>
</evidence>
<comment type="subcellular location">
    <subcellularLocation>
        <location evidence="1">Secreted</location>
    </subcellularLocation>
</comment>
<keyword evidence="5" id="KW-0720">Serine protease</keyword>
<keyword evidence="4" id="KW-0378">Hydrolase</keyword>
<evidence type="ECO:0000256" key="2">
    <source>
        <dbReference type="ARBA" id="ARBA00022525"/>
    </source>
</evidence>
<dbReference type="InterPro" id="IPR050127">
    <property type="entry name" value="Serine_Proteases_S1"/>
</dbReference>
<evidence type="ECO:0000256" key="4">
    <source>
        <dbReference type="ARBA" id="ARBA00022801"/>
    </source>
</evidence>
<comment type="similarity">
    <text evidence="7">Belongs to the peptidase S1 family. CLIP subfamily.</text>
</comment>
<dbReference type="EMBL" id="OB665131">
    <property type="protein sequence ID" value="CAD7232781.1"/>
    <property type="molecule type" value="Genomic_DNA"/>
</dbReference>
<dbReference type="InterPro" id="IPR001254">
    <property type="entry name" value="Trypsin_dom"/>
</dbReference>
<dbReference type="Gene3D" id="2.40.10.10">
    <property type="entry name" value="Trypsin-like serine proteases"/>
    <property type="match status" value="1"/>
</dbReference>
<dbReference type="FunFam" id="2.40.10.10:FF:000002">
    <property type="entry name" value="Transmembrane protease serine"/>
    <property type="match status" value="1"/>
</dbReference>
<keyword evidence="3" id="KW-0645">Protease</keyword>
<dbReference type="PANTHER" id="PTHR24264">
    <property type="entry name" value="TRYPSIN-RELATED"/>
    <property type="match status" value="1"/>
</dbReference>
<protein>
    <submittedName>
        <fullName evidence="8">Uncharacterized protein</fullName>
    </submittedName>
</protein>
<name>A0A7R8WPE5_9CRUS</name>
<dbReference type="InterPro" id="IPR033116">
    <property type="entry name" value="TRYPSIN_SER"/>
</dbReference>
<dbReference type="GO" id="GO:0004252">
    <property type="term" value="F:serine-type endopeptidase activity"/>
    <property type="evidence" value="ECO:0007669"/>
    <property type="project" value="InterPro"/>
</dbReference>
<accession>A0A7R8WPE5</accession>
<keyword evidence="2" id="KW-0964">Secreted</keyword>
<dbReference type="PROSITE" id="PS50240">
    <property type="entry name" value="TRYPSIN_DOM"/>
    <property type="match status" value="1"/>
</dbReference>
<proteinExistence type="inferred from homology"/>
<evidence type="ECO:0000256" key="1">
    <source>
        <dbReference type="ARBA" id="ARBA00004613"/>
    </source>
</evidence>
<dbReference type="GO" id="GO:0005615">
    <property type="term" value="C:extracellular space"/>
    <property type="evidence" value="ECO:0007669"/>
    <property type="project" value="TreeGrafter"/>
</dbReference>
<dbReference type="PANTHER" id="PTHR24264:SF65">
    <property type="entry name" value="SRCR DOMAIN-CONTAINING PROTEIN"/>
    <property type="match status" value="1"/>
</dbReference>
<dbReference type="AlphaFoldDB" id="A0A7R8WPE5"/>
<dbReference type="CDD" id="cd00190">
    <property type="entry name" value="Tryp_SPc"/>
    <property type="match status" value="1"/>
</dbReference>
<evidence type="ECO:0000256" key="3">
    <source>
        <dbReference type="ARBA" id="ARBA00022670"/>
    </source>
</evidence>
<dbReference type="PROSITE" id="PS00135">
    <property type="entry name" value="TRYPSIN_SER"/>
    <property type="match status" value="1"/>
</dbReference>
<sequence>MIVAGWGRLEESGQSAKSVQSASVPTVGLSKCRRLLKRKSRRLNVYSTQICAGVQGRDSCQGDSGGPLIKTHGGLDYVCGIVSWGVGCARKDLPGVYTKVSSYLDWIQDNME</sequence>
<dbReference type="InterPro" id="IPR009003">
    <property type="entry name" value="Peptidase_S1_PA"/>
</dbReference>
<gene>
    <name evidence="8" type="ORF">CTOB1V02_LOCUS10608</name>
</gene>
<dbReference type="Pfam" id="PF00089">
    <property type="entry name" value="Trypsin"/>
    <property type="match status" value="1"/>
</dbReference>
<dbReference type="SMART" id="SM00020">
    <property type="entry name" value="Tryp_SPc"/>
    <property type="match status" value="1"/>
</dbReference>
<reference evidence="8" key="1">
    <citation type="submission" date="2020-11" db="EMBL/GenBank/DDBJ databases">
        <authorList>
            <person name="Tran Van P."/>
        </authorList>
    </citation>
    <scope>NUCLEOTIDE SEQUENCE</scope>
</reference>